<proteinExistence type="predicted"/>
<dbReference type="AlphaFoldDB" id="A0A164SYG7"/>
<dbReference type="Gene3D" id="2.40.50.140">
    <property type="entry name" value="Nucleic acid-binding proteins"/>
    <property type="match status" value="1"/>
</dbReference>
<gene>
    <name evidence="1" type="ORF">DCAR_023970</name>
</gene>
<reference evidence="1" key="1">
    <citation type="journal article" date="2016" name="Nat. Genet.">
        <title>A high-quality carrot genome assembly provides new insights into carotenoid accumulation and asterid genome evolution.</title>
        <authorList>
            <person name="Iorizzo M."/>
            <person name="Ellison S."/>
            <person name="Senalik D."/>
            <person name="Zeng P."/>
            <person name="Satapoomin P."/>
            <person name="Huang J."/>
            <person name="Bowman M."/>
            <person name="Iovene M."/>
            <person name="Sanseverino W."/>
            <person name="Cavagnaro P."/>
            <person name="Yildiz M."/>
            <person name="Macko-Podgorni A."/>
            <person name="Moranska E."/>
            <person name="Grzebelus E."/>
            <person name="Grzebelus D."/>
            <person name="Ashrafi H."/>
            <person name="Zheng Z."/>
            <person name="Cheng S."/>
            <person name="Spooner D."/>
            <person name="Van Deynze A."/>
            <person name="Simon P."/>
        </authorList>
    </citation>
    <scope>NUCLEOTIDE SEQUENCE [LARGE SCALE GENOMIC DNA]</scope>
    <source>
        <tissue evidence="1">Leaf</tissue>
    </source>
</reference>
<dbReference type="Gramene" id="KZM86836">
    <property type="protein sequence ID" value="KZM86836"/>
    <property type="gene ID" value="DCAR_023970"/>
</dbReference>
<dbReference type="SUPFAM" id="SSF50249">
    <property type="entry name" value="Nucleic acid-binding proteins"/>
    <property type="match status" value="1"/>
</dbReference>
<comment type="caution">
    <text evidence="1">The sequence shown here is derived from an EMBL/GenBank/DDBJ whole genome shotgun (WGS) entry which is preliminary data.</text>
</comment>
<sequence length="192" mass="21864">MRQRLDGEGYVPSEKTLSFPSSSAIVLAPIIETIILKQLSEKTKSAFLKSMFLCKVKVKNIEESENWWYDNCHRSNCNEEVFKVEGKFRCFTCHKNYLIPQKRAVKRIIGKTETKLIAERIDNQATLTDYPDELKATNGKDLSFKIEIIEDNILLKSAVYTVTDAFDCEITASFKSEATNSDVEVTGFKNEG</sequence>
<evidence type="ECO:0008006" key="2">
    <source>
        <dbReference type="Google" id="ProtNLM"/>
    </source>
</evidence>
<name>A0A164SYG7_DAUCS</name>
<dbReference type="EMBL" id="LNRQ01000007">
    <property type="protein sequence ID" value="KZM86836.1"/>
    <property type="molecule type" value="Genomic_DNA"/>
</dbReference>
<dbReference type="InterPro" id="IPR012340">
    <property type="entry name" value="NA-bd_OB-fold"/>
</dbReference>
<evidence type="ECO:0000313" key="1">
    <source>
        <dbReference type="EMBL" id="KZM86836.1"/>
    </source>
</evidence>
<protein>
    <recommendedName>
        <fullName evidence="2">Replication factor A C-terminal domain-containing protein</fullName>
    </recommendedName>
</protein>
<accession>A0A164SYG7</accession>
<organism evidence="1">
    <name type="scientific">Daucus carota subsp. sativus</name>
    <name type="common">Carrot</name>
    <dbReference type="NCBI Taxonomy" id="79200"/>
    <lineage>
        <taxon>Eukaryota</taxon>
        <taxon>Viridiplantae</taxon>
        <taxon>Streptophyta</taxon>
        <taxon>Embryophyta</taxon>
        <taxon>Tracheophyta</taxon>
        <taxon>Spermatophyta</taxon>
        <taxon>Magnoliopsida</taxon>
        <taxon>eudicotyledons</taxon>
        <taxon>Gunneridae</taxon>
        <taxon>Pentapetalae</taxon>
        <taxon>asterids</taxon>
        <taxon>campanulids</taxon>
        <taxon>Apiales</taxon>
        <taxon>Apiaceae</taxon>
        <taxon>Apioideae</taxon>
        <taxon>Scandiceae</taxon>
        <taxon>Daucinae</taxon>
        <taxon>Daucus</taxon>
        <taxon>Daucus sect. Daucus</taxon>
    </lineage>
</organism>